<evidence type="ECO:0000313" key="3">
    <source>
        <dbReference type="EMBL" id="GIF08997.1"/>
    </source>
</evidence>
<comment type="caution">
    <text evidence="3">The sequence shown here is derived from an EMBL/GenBank/DDBJ whole genome shotgun (WGS) entry which is preliminary data.</text>
</comment>
<feature type="transmembrane region" description="Helical" evidence="1">
    <location>
        <begin position="146"/>
        <end position="166"/>
    </location>
</feature>
<feature type="transmembrane region" description="Helical" evidence="1">
    <location>
        <begin position="172"/>
        <end position="195"/>
    </location>
</feature>
<dbReference type="SUPFAM" id="SSF48317">
    <property type="entry name" value="Acid phosphatase/Vanadium-dependent haloperoxidase"/>
    <property type="match status" value="1"/>
</dbReference>
<dbReference type="InterPro" id="IPR000326">
    <property type="entry name" value="PAP2/HPO"/>
</dbReference>
<organism evidence="3 4">
    <name type="scientific">Actinoplanes siamensis</name>
    <dbReference type="NCBI Taxonomy" id="1223317"/>
    <lineage>
        <taxon>Bacteria</taxon>
        <taxon>Bacillati</taxon>
        <taxon>Actinomycetota</taxon>
        <taxon>Actinomycetes</taxon>
        <taxon>Micromonosporales</taxon>
        <taxon>Micromonosporaceae</taxon>
        <taxon>Actinoplanes</taxon>
    </lineage>
</organism>
<proteinExistence type="predicted"/>
<protein>
    <recommendedName>
        <fullName evidence="2">Phosphatidic acid phosphatase type 2/haloperoxidase domain-containing protein</fullName>
    </recommendedName>
</protein>
<evidence type="ECO:0000256" key="1">
    <source>
        <dbReference type="SAM" id="Phobius"/>
    </source>
</evidence>
<name>A0A919ND25_9ACTN</name>
<gene>
    <name evidence="3" type="ORF">Asi03nite_65350</name>
</gene>
<feature type="domain" description="Phosphatidic acid phosphatase type 2/haloperoxidase" evidence="2">
    <location>
        <begin position="70"/>
        <end position="185"/>
    </location>
</feature>
<dbReference type="AlphaFoldDB" id="A0A919ND25"/>
<dbReference type="EMBL" id="BOMW01000071">
    <property type="protein sequence ID" value="GIF08997.1"/>
    <property type="molecule type" value="Genomic_DNA"/>
</dbReference>
<dbReference type="InterPro" id="IPR036938">
    <property type="entry name" value="PAP2/HPO_sf"/>
</dbReference>
<keyword evidence="1" id="KW-0472">Membrane</keyword>
<keyword evidence="4" id="KW-1185">Reference proteome</keyword>
<feature type="transmembrane region" description="Helical" evidence="1">
    <location>
        <begin position="70"/>
        <end position="91"/>
    </location>
</feature>
<dbReference type="RefSeq" id="WP_203684325.1">
    <property type="nucleotide sequence ID" value="NZ_BOMW01000071.1"/>
</dbReference>
<evidence type="ECO:0000259" key="2">
    <source>
        <dbReference type="Pfam" id="PF01569"/>
    </source>
</evidence>
<feature type="transmembrane region" description="Helical" evidence="1">
    <location>
        <begin position="39"/>
        <end position="61"/>
    </location>
</feature>
<sequence>MLVAITVGLKLHVLTRLDTAVTDVFPRHRDPAFPWPAHAGFSLGQTWVFPAVSAVLTVILARRRRSWRPLLAVAAVWLAHSAVTGVMKVWAARQAPGSGQPDLRTAAWGDAMSYPSGHIANIMVFTAVIGALLTALTGQPHWHTRLLTVGIASSTICAASMIYLGYHWTTDAIAGFALGCLTRIGVALGLTTALASLRGPDDSAPALGKAPAVSCGESH</sequence>
<evidence type="ECO:0000313" key="4">
    <source>
        <dbReference type="Proteomes" id="UP000629619"/>
    </source>
</evidence>
<accession>A0A919ND25</accession>
<dbReference type="Pfam" id="PF01569">
    <property type="entry name" value="PAP2"/>
    <property type="match status" value="1"/>
</dbReference>
<keyword evidence="1" id="KW-0812">Transmembrane</keyword>
<reference evidence="3" key="1">
    <citation type="submission" date="2021-01" db="EMBL/GenBank/DDBJ databases">
        <title>Whole genome shotgun sequence of Actinoplanes siamensis NBRC 109076.</title>
        <authorList>
            <person name="Komaki H."/>
            <person name="Tamura T."/>
        </authorList>
    </citation>
    <scope>NUCLEOTIDE SEQUENCE</scope>
    <source>
        <strain evidence="3">NBRC 109076</strain>
    </source>
</reference>
<dbReference type="Gene3D" id="1.20.144.10">
    <property type="entry name" value="Phosphatidic acid phosphatase type 2/haloperoxidase"/>
    <property type="match status" value="1"/>
</dbReference>
<feature type="transmembrane region" description="Helical" evidence="1">
    <location>
        <begin position="111"/>
        <end position="134"/>
    </location>
</feature>
<dbReference type="Proteomes" id="UP000629619">
    <property type="component" value="Unassembled WGS sequence"/>
</dbReference>
<keyword evidence="1" id="KW-1133">Transmembrane helix</keyword>